<feature type="non-terminal residue" evidence="1">
    <location>
        <position position="41"/>
    </location>
</feature>
<dbReference type="AlphaFoldDB" id="A0A8J2KEN8"/>
<dbReference type="EMBL" id="CAJVCH010277299">
    <property type="protein sequence ID" value="CAG7734833.1"/>
    <property type="molecule type" value="Genomic_DNA"/>
</dbReference>
<gene>
    <name evidence="1" type="ORF">AFUS01_LOCUS23199</name>
</gene>
<protein>
    <submittedName>
        <fullName evidence="1">Uncharacterized protein</fullName>
    </submittedName>
</protein>
<name>A0A8J2KEN8_9HEXA</name>
<keyword evidence="2" id="KW-1185">Reference proteome</keyword>
<accession>A0A8J2KEN8</accession>
<evidence type="ECO:0000313" key="2">
    <source>
        <dbReference type="Proteomes" id="UP000708208"/>
    </source>
</evidence>
<sequence length="41" mass="4702">MSEYENIPTKEKMDLDIAAILEEFADVARQDGSYGCTDWVF</sequence>
<organism evidence="1 2">
    <name type="scientific">Allacma fusca</name>
    <dbReference type="NCBI Taxonomy" id="39272"/>
    <lineage>
        <taxon>Eukaryota</taxon>
        <taxon>Metazoa</taxon>
        <taxon>Ecdysozoa</taxon>
        <taxon>Arthropoda</taxon>
        <taxon>Hexapoda</taxon>
        <taxon>Collembola</taxon>
        <taxon>Symphypleona</taxon>
        <taxon>Sminthuridae</taxon>
        <taxon>Allacma</taxon>
    </lineage>
</organism>
<dbReference type="Proteomes" id="UP000708208">
    <property type="component" value="Unassembled WGS sequence"/>
</dbReference>
<comment type="caution">
    <text evidence="1">The sequence shown here is derived from an EMBL/GenBank/DDBJ whole genome shotgun (WGS) entry which is preliminary data.</text>
</comment>
<evidence type="ECO:0000313" key="1">
    <source>
        <dbReference type="EMBL" id="CAG7734833.1"/>
    </source>
</evidence>
<proteinExistence type="predicted"/>
<reference evidence="1" key="1">
    <citation type="submission" date="2021-06" db="EMBL/GenBank/DDBJ databases">
        <authorList>
            <person name="Hodson N. C."/>
            <person name="Mongue J. A."/>
            <person name="Jaron S. K."/>
        </authorList>
    </citation>
    <scope>NUCLEOTIDE SEQUENCE</scope>
</reference>